<evidence type="ECO:0000313" key="2">
    <source>
        <dbReference type="EMBL" id="KAH7113574.1"/>
    </source>
</evidence>
<feature type="compositionally biased region" description="Polar residues" evidence="1">
    <location>
        <begin position="276"/>
        <end position="299"/>
    </location>
</feature>
<dbReference type="EMBL" id="JAGMUV010000034">
    <property type="protein sequence ID" value="KAH7113574.1"/>
    <property type="molecule type" value="Genomic_DNA"/>
</dbReference>
<gene>
    <name evidence="2" type="ORF">EDB81DRAFT_921475</name>
</gene>
<protein>
    <submittedName>
        <fullName evidence="2">Uncharacterized protein</fullName>
    </submittedName>
</protein>
<feature type="compositionally biased region" description="Pro residues" evidence="1">
    <location>
        <begin position="35"/>
        <end position="63"/>
    </location>
</feature>
<dbReference type="Proteomes" id="UP000738349">
    <property type="component" value="Unassembled WGS sequence"/>
</dbReference>
<organism evidence="2 3">
    <name type="scientific">Dactylonectria macrodidyma</name>
    <dbReference type="NCBI Taxonomy" id="307937"/>
    <lineage>
        <taxon>Eukaryota</taxon>
        <taxon>Fungi</taxon>
        <taxon>Dikarya</taxon>
        <taxon>Ascomycota</taxon>
        <taxon>Pezizomycotina</taxon>
        <taxon>Sordariomycetes</taxon>
        <taxon>Hypocreomycetidae</taxon>
        <taxon>Hypocreales</taxon>
        <taxon>Nectriaceae</taxon>
        <taxon>Dactylonectria</taxon>
    </lineage>
</organism>
<accession>A0A9P9D6N5</accession>
<reference evidence="2" key="1">
    <citation type="journal article" date="2021" name="Nat. Commun.">
        <title>Genetic determinants of endophytism in the Arabidopsis root mycobiome.</title>
        <authorList>
            <person name="Mesny F."/>
            <person name="Miyauchi S."/>
            <person name="Thiergart T."/>
            <person name="Pickel B."/>
            <person name="Atanasova L."/>
            <person name="Karlsson M."/>
            <person name="Huettel B."/>
            <person name="Barry K.W."/>
            <person name="Haridas S."/>
            <person name="Chen C."/>
            <person name="Bauer D."/>
            <person name="Andreopoulos W."/>
            <person name="Pangilinan J."/>
            <person name="LaButti K."/>
            <person name="Riley R."/>
            <person name="Lipzen A."/>
            <person name="Clum A."/>
            <person name="Drula E."/>
            <person name="Henrissat B."/>
            <person name="Kohler A."/>
            <person name="Grigoriev I.V."/>
            <person name="Martin F.M."/>
            <person name="Hacquard S."/>
        </authorList>
    </citation>
    <scope>NUCLEOTIDE SEQUENCE</scope>
    <source>
        <strain evidence="2">MPI-CAGE-AT-0147</strain>
    </source>
</reference>
<feature type="region of interest" description="Disordered" evidence="1">
    <location>
        <begin position="1"/>
        <end position="67"/>
    </location>
</feature>
<name>A0A9P9D6N5_9HYPO</name>
<evidence type="ECO:0000313" key="3">
    <source>
        <dbReference type="Proteomes" id="UP000738349"/>
    </source>
</evidence>
<dbReference type="AlphaFoldDB" id="A0A9P9D6N5"/>
<dbReference type="OrthoDB" id="3795704at2759"/>
<feature type="region of interest" description="Disordered" evidence="1">
    <location>
        <begin position="264"/>
        <end position="299"/>
    </location>
</feature>
<proteinExistence type="predicted"/>
<evidence type="ECO:0000256" key="1">
    <source>
        <dbReference type="SAM" id="MobiDB-lite"/>
    </source>
</evidence>
<sequence length="353" mass="38596">MADIPEVDMNGQTLGGGGGSGVLPKIENDSNPNPNGAPRPPSTFPVVAPAPPAPPPPPPPPAPAARVDPDLLIPSNSMPDGSSFVTVACTRKDGTYINQYGVPGAHWYRLQEFHDPQWEWHESKEVSNCHNRILSKKNPAGKAGWVRDQYAGIFGVVFEQDSDVEENELDSICPEIVRLLDPNPGFPTTYVLIGWRLDPKDPENVTKCWEIRTDVRSLIKKNADRKIYQAACEAKRRYLAKEQREMTPDLLISPAELQQMRDEFKRGASVQRESRSNTPVQQDINTNPPSSTAALVSSRQNSLSPGAGLSLSDDMIQLLPQIVAEVVNLLLAKQGSGPALAPSHLRGRSVLVR</sequence>
<keyword evidence="3" id="KW-1185">Reference proteome</keyword>
<comment type="caution">
    <text evidence="2">The sequence shown here is derived from an EMBL/GenBank/DDBJ whole genome shotgun (WGS) entry which is preliminary data.</text>
</comment>